<accession>A0A1H9MEY7</accession>
<keyword evidence="5" id="KW-0808">Transferase</keyword>
<dbReference type="Proteomes" id="UP000199051">
    <property type="component" value="Unassembled WGS sequence"/>
</dbReference>
<dbReference type="Gene3D" id="1.10.1200.10">
    <property type="entry name" value="ACP-like"/>
    <property type="match status" value="1"/>
</dbReference>
<dbReference type="GO" id="GO:0032259">
    <property type="term" value="P:methylation"/>
    <property type="evidence" value="ECO:0007669"/>
    <property type="project" value="UniProtKB-KW"/>
</dbReference>
<dbReference type="InterPro" id="IPR009081">
    <property type="entry name" value="PP-bd_ACP"/>
</dbReference>
<evidence type="ECO:0000256" key="1">
    <source>
        <dbReference type="ARBA" id="ARBA00005189"/>
    </source>
</evidence>
<dbReference type="GO" id="GO:0031177">
    <property type="term" value="F:phosphopantetheine binding"/>
    <property type="evidence" value="ECO:0007669"/>
    <property type="project" value="InterPro"/>
</dbReference>
<evidence type="ECO:0000313" key="9">
    <source>
        <dbReference type="EMBL" id="SER22300.1"/>
    </source>
</evidence>
<sequence>MTASTTDEYQRAADAIAPIWAELLGTGDDRITPSTDFFAAGGHSLTAMLLVTRVANDLGKSVPLFALVENPTLAAFVAYVLRAEDATAVVEERAPDGSTTQTERLLGYNEPTRRENRNQRFEYYYANAIGSAAHAEFCEQVYGRNLGQHGMADFGQIDRMLELLGAKEGDTILDLGCGYGLISQYIAEKTGANVVGVDLSASAIAYATGLAESDDRLSFQVQDANDLTFPAGTFTHIVSIDTIYYAPSLRDLLRRFQEIGTADLRVGIVRTFPIRTFTADTWSPDRTELATLLRELFGGYDTVDLSREENAHWKKKVEVLDSLRDRFAAEGNEELFEFRYAEAAYEAGIEQYRYMFVSRTA</sequence>
<reference evidence="10" key="1">
    <citation type="submission" date="2016-10" db="EMBL/GenBank/DDBJ databases">
        <authorList>
            <person name="Varghese N."/>
            <person name="Submissions S."/>
        </authorList>
    </citation>
    <scope>NUCLEOTIDE SEQUENCE [LARGE SCALE GENOMIC DNA]</scope>
    <source>
        <strain evidence="10">DSM 44260</strain>
    </source>
</reference>
<dbReference type="InterPro" id="IPR036736">
    <property type="entry name" value="ACP-like_sf"/>
</dbReference>
<dbReference type="EMBL" id="FOGI01000002">
    <property type="protein sequence ID" value="SER22300.1"/>
    <property type="molecule type" value="Genomic_DNA"/>
</dbReference>
<proteinExistence type="predicted"/>
<dbReference type="Pfam" id="PF00550">
    <property type="entry name" value="PP-binding"/>
    <property type="match status" value="1"/>
</dbReference>
<evidence type="ECO:0000256" key="2">
    <source>
        <dbReference type="ARBA" id="ARBA00022450"/>
    </source>
</evidence>
<dbReference type="Pfam" id="PF13649">
    <property type="entry name" value="Methyltransf_25"/>
    <property type="match status" value="1"/>
</dbReference>
<dbReference type="GO" id="GO:0000234">
    <property type="term" value="F:phosphoethanolamine N-methyltransferase activity"/>
    <property type="evidence" value="ECO:0007669"/>
    <property type="project" value="UniProtKB-EC"/>
</dbReference>
<dbReference type="STRING" id="155974.SAMN04487818_102129"/>
<dbReference type="SUPFAM" id="SSF53335">
    <property type="entry name" value="S-adenosyl-L-methionine-dependent methyltransferases"/>
    <property type="match status" value="1"/>
</dbReference>
<dbReference type="InterPro" id="IPR029063">
    <property type="entry name" value="SAM-dependent_MTases_sf"/>
</dbReference>
<protein>
    <submittedName>
        <fullName evidence="9">Cyclopropane fatty-acyl-phospholipid synthase</fullName>
    </submittedName>
</protein>
<dbReference type="RefSeq" id="WP_092775084.1">
    <property type="nucleotide sequence ID" value="NZ_FOGI01000002.1"/>
</dbReference>
<keyword evidence="2" id="KW-0596">Phosphopantetheine</keyword>
<evidence type="ECO:0000256" key="4">
    <source>
        <dbReference type="ARBA" id="ARBA00022603"/>
    </source>
</evidence>
<feature type="domain" description="Carrier" evidence="8">
    <location>
        <begin position="7"/>
        <end position="84"/>
    </location>
</feature>
<evidence type="ECO:0000259" key="8">
    <source>
        <dbReference type="PROSITE" id="PS50075"/>
    </source>
</evidence>
<gene>
    <name evidence="9" type="ORF">SAMN04487818_102129</name>
</gene>
<evidence type="ECO:0000256" key="7">
    <source>
        <dbReference type="ARBA" id="ARBA00047622"/>
    </source>
</evidence>
<dbReference type="InterPro" id="IPR006162">
    <property type="entry name" value="Ppantetheine_attach_site"/>
</dbReference>
<dbReference type="PROSITE" id="PS50075">
    <property type="entry name" value="CARRIER"/>
    <property type="match status" value="1"/>
</dbReference>
<name>A0A1H9MEY7_9PSEU</name>
<dbReference type="Gene3D" id="3.40.50.150">
    <property type="entry name" value="Vaccinia Virus protein VP39"/>
    <property type="match status" value="1"/>
</dbReference>
<dbReference type="InterPro" id="IPR020806">
    <property type="entry name" value="PKS_PP-bd"/>
</dbReference>
<dbReference type="SMART" id="SM00823">
    <property type="entry name" value="PKS_PP"/>
    <property type="match status" value="1"/>
</dbReference>
<comment type="catalytic activity">
    <reaction evidence="7">
        <text>phosphoethanolamine + S-adenosyl-L-methionine = N-methylethanolamine phosphate + S-adenosyl-L-homocysteine + H(+)</text>
        <dbReference type="Rhea" id="RHEA:20365"/>
        <dbReference type="ChEBI" id="CHEBI:15378"/>
        <dbReference type="ChEBI" id="CHEBI:57781"/>
        <dbReference type="ChEBI" id="CHEBI:57856"/>
        <dbReference type="ChEBI" id="CHEBI:58190"/>
        <dbReference type="ChEBI" id="CHEBI:59789"/>
        <dbReference type="EC" id="2.1.1.103"/>
    </reaction>
    <physiologicalReaction direction="left-to-right" evidence="7">
        <dbReference type="Rhea" id="RHEA:20366"/>
    </physiologicalReaction>
</comment>
<evidence type="ECO:0000256" key="3">
    <source>
        <dbReference type="ARBA" id="ARBA00022553"/>
    </source>
</evidence>
<keyword evidence="3" id="KW-0597">Phosphoprotein</keyword>
<comment type="pathway">
    <text evidence="1">Lipid metabolism.</text>
</comment>
<organism evidence="9 10">
    <name type="scientific">Actinokineospora terrae</name>
    <dbReference type="NCBI Taxonomy" id="155974"/>
    <lineage>
        <taxon>Bacteria</taxon>
        <taxon>Bacillati</taxon>
        <taxon>Actinomycetota</taxon>
        <taxon>Actinomycetes</taxon>
        <taxon>Pseudonocardiales</taxon>
        <taxon>Pseudonocardiaceae</taxon>
        <taxon>Actinokineospora</taxon>
    </lineage>
</organism>
<dbReference type="CDD" id="cd02440">
    <property type="entry name" value="AdoMet_MTases"/>
    <property type="match status" value="1"/>
</dbReference>
<evidence type="ECO:0000256" key="6">
    <source>
        <dbReference type="ARBA" id="ARBA00025707"/>
    </source>
</evidence>
<evidence type="ECO:0000313" key="10">
    <source>
        <dbReference type="Proteomes" id="UP000199051"/>
    </source>
</evidence>
<keyword evidence="10" id="KW-1185">Reference proteome</keyword>
<keyword evidence="4" id="KW-0489">Methyltransferase</keyword>
<dbReference type="PROSITE" id="PS00012">
    <property type="entry name" value="PHOSPHOPANTETHEINE"/>
    <property type="match status" value="1"/>
</dbReference>
<dbReference type="PANTHER" id="PTHR44307:SF2">
    <property type="entry name" value="PHOSPHOETHANOLAMINE METHYLTRANSFERASE ISOFORM X1"/>
    <property type="match status" value="1"/>
</dbReference>
<dbReference type="AlphaFoldDB" id="A0A1H9MEY7"/>
<comment type="pathway">
    <text evidence="6">Phospholipid metabolism.</text>
</comment>
<dbReference type="InterPro" id="IPR041698">
    <property type="entry name" value="Methyltransf_25"/>
</dbReference>
<dbReference type="PANTHER" id="PTHR44307">
    <property type="entry name" value="PHOSPHOETHANOLAMINE METHYLTRANSFERASE"/>
    <property type="match status" value="1"/>
</dbReference>
<evidence type="ECO:0000256" key="5">
    <source>
        <dbReference type="ARBA" id="ARBA00022679"/>
    </source>
</evidence>
<dbReference type="SUPFAM" id="SSF47336">
    <property type="entry name" value="ACP-like"/>
    <property type="match status" value="1"/>
</dbReference>